<protein>
    <submittedName>
        <fullName evidence="3">AAA family ATPase</fullName>
    </submittedName>
</protein>
<gene>
    <name evidence="3" type="ORF">RCF65_11905</name>
</gene>
<reference evidence="3 4" key="1">
    <citation type="submission" date="2023-08" db="EMBL/GenBank/DDBJ databases">
        <title>Whole genome sequencing of Staphylococcus chromogenes NNSch 2386.</title>
        <authorList>
            <person name="Kropotov V.S."/>
            <person name="Boriskina E.V."/>
            <person name="Gordinskaya N.A."/>
            <person name="Shkurkina I.S."/>
            <person name="Kryazhev D.V."/>
            <person name="Alekseeva A.E."/>
            <person name="Makhova M.A."/>
        </authorList>
    </citation>
    <scope>NUCLEOTIDE SEQUENCE [LARGE SCALE GENOMIC DNA]</scope>
    <source>
        <strain evidence="3 4">NNSch 2386</strain>
    </source>
</reference>
<dbReference type="PANTHER" id="PTHR43581:SF4">
    <property type="entry name" value="ATP_GTP PHOSPHATASE"/>
    <property type="match status" value="1"/>
</dbReference>
<evidence type="ECO:0000259" key="2">
    <source>
        <dbReference type="Pfam" id="PF13175"/>
    </source>
</evidence>
<proteinExistence type="predicted"/>
<dbReference type="RefSeq" id="WP_308891287.1">
    <property type="nucleotide sequence ID" value="NZ_JAVGJF010000320.1"/>
</dbReference>
<dbReference type="InterPro" id="IPR041685">
    <property type="entry name" value="AAA_GajA/Old/RecF-like"/>
</dbReference>
<dbReference type="Pfam" id="PF13175">
    <property type="entry name" value="AAA_15"/>
    <property type="match status" value="1"/>
</dbReference>
<feature type="non-terminal residue" evidence="3">
    <location>
        <position position="1"/>
    </location>
</feature>
<feature type="coiled-coil region" evidence="1">
    <location>
        <begin position="1"/>
        <end position="28"/>
    </location>
</feature>
<keyword evidence="1" id="KW-0175">Coiled coil</keyword>
<evidence type="ECO:0000256" key="1">
    <source>
        <dbReference type="SAM" id="Coils"/>
    </source>
</evidence>
<dbReference type="InterPro" id="IPR027417">
    <property type="entry name" value="P-loop_NTPase"/>
</dbReference>
<comment type="caution">
    <text evidence="3">The sequence shown here is derived from an EMBL/GenBank/DDBJ whole genome shotgun (WGS) entry which is preliminary data.</text>
</comment>
<dbReference type="SUPFAM" id="SSF52540">
    <property type="entry name" value="P-loop containing nucleoside triphosphate hydrolases"/>
    <property type="match status" value="1"/>
</dbReference>
<accession>A0ABD5AZI6</accession>
<dbReference type="EMBL" id="JAVGJF010000320">
    <property type="protein sequence ID" value="MDQ7176673.1"/>
    <property type="molecule type" value="Genomic_DNA"/>
</dbReference>
<organism evidence="3 4">
    <name type="scientific">Staphylococcus chromogenes</name>
    <name type="common">Staphylococcus hyicus subsp. chromogenes</name>
    <dbReference type="NCBI Taxonomy" id="46126"/>
    <lineage>
        <taxon>Bacteria</taxon>
        <taxon>Bacillati</taxon>
        <taxon>Bacillota</taxon>
        <taxon>Bacilli</taxon>
        <taxon>Bacillales</taxon>
        <taxon>Staphylococcaceae</taxon>
        <taxon>Staphylococcus</taxon>
    </lineage>
</organism>
<dbReference type="InterPro" id="IPR051396">
    <property type="entry name" value="Bact_Antivir_Def_Nuclease"/>
</dbReference>
<sequence length="179" mass="20573">LKSKEEEIKKLEQEIVEEVSKISSQTVEKLNELDSNIAKNLTTNYTSKPWDSLYTFDISDDRGIPINKRGSGIRRLMLLSYFRVEAERAMLNSTTPNIIYGIEEPETSQHPSFQILLLKSFKDLVKTDNNQIIFTTHTPEMAKLLRPSETIYIEKGNSKFPQIIKNDNEKVHKISKSLG</sequence>
<name>A0ABD5AZI6_STACR</name>
<dbReference type="Gene3D" id="3.40.50.300">
    <property type="entry name" value="P-loop containing nucleotide triphosphate hydrolases"/>
    <property type="match status" value="1"/>
</dbReference>
<dbReference type="Proteomes" id="UP001240157">
    <property type="component" value="Unassembled WGS sequence"/>
</dbReference>
<feature type="non-terminal residue" evidence="3">
    <location>
        <position position="179"/>
    </location>
</feature>
<evidence type="ECO:0000313" key="3">
    <source>
        <dbReference type="EMBL" id="MDQ7176673.1"/>
    </source>
</evidence>
<dbReference type="PANTHER" id="PTHR43581">
    <property type="entry name" value="ATP/GTP PHOSPHATASE"/>
    <property type="match status" value="1"/>
</dbReference>
<evidence type="ECO:0000313" key="4">
    <source>
        <dbReference type="Proteomes" id="UP001240157"/>
    </source>
</evidence>
<feature type="domain" description="Endonuclease GajA/Old nuclease/RecF-like AAA" evidence="2">
    <location>
        <begin position="11"/>
        <end position="142"/>
    </location>
</feature>
<dbReference type="AlphaFoldDB" id="A0ABD5AZI6"/>